<dbReference type="InterPro" id="IPR011249">
    <property type="entry name" value="Metalloenz_LuxS/M16"/>
</dbReference>
<feature type="domain" description="Peptidase M16 C-terminal" evidence="3">
    <location>
        <begin position="164"/>
        <end position="324"/>
    </location>
</feature>
<dbReference type="OrthoDB" id="9811314at2"/>
<dbReference type="PANTHER" id="PTHR11851:SF49">
    <property type="entry name" value="MITOCHONDRIAL-PROCESSING PEPTIDASE SUBUNIT ALPHA"/>
    <property type="match status" value="1"/>
</dbReference>
<dbReference type="GO" id="GO:0046872">
    <property type="term" value="F:metal ion binding"/>
    <property type="evidence" value="ECO:0007669"/>
    <property type="project" value="InterPro"/>
</dbReference>
<dbReference type="Pfam" id="PF05193">
    <property type="entry name" value="Peptidase_M16_C"/>
    <property type="match status" value="1"/>
</dbReference>
<gene>
    <name evidence="4" type="ORF">CLTEP_12360</name>
</gene>
<protein>
    <submittedName>
        <fullName evidence="4">Peptidase M16 inactive domain protein</fullName>
    </submittedName>
</protein>
<evidence type="ECO:0000313" key="4">
    <source>
        <dbReference type="EMBL" id="KYH34771.1"/>
    </source>
</evidence>
<dbReference type="Gene3D" id="3.30.830.10">
    <property type="entry name" value="Metalloenzyme, LuxS/M16 peptidase-like"/>
    <property type="match status" value="2"/>
</dbReference>
<organism evidence="4 5">
    <name type="scientific">Clostridium tepidiprofundi DSM 19306</name>
    <dbReference type="NCBI Taxonomy" id="1121338"/>
    <lineage>
        <taxon>Bacteria</taxon>
        <taxon>Bacillati</taxon>
        <taxon>Bacillota</taxon>
        <taxon>Clostridia</taxon>
        <taxon>Eubacteriales</taxon>
        <taxon>Clostridiaceae</taxon>
        <taxon>Clostridium</taxon>
    </lineage>
</organism>
<keyword evidence="5" id="KW-1185">Reference proteome</keyword>
<name>A0A151B4C0_9CLOT</name>
<dbReference type="InterPro" id="IPR007863">
    <property type="entry name" value="Peptidase_M16_C"/>
</dbReference>
<reference evidence="4 5" key="1">
    <citation type="submission" date="2016-02" db="EMBL/GenBank/DDBJ databases">
        <title>Genome sequence of Clostridium tepidiprofundi DSM 19306.</title>
        <authorList>
            <person name="Poehlein A."/>
            <person name="Daniel R."/>
        </authorList>
    </citation>
    <scope>NUCLEOTIDE SEQUENCE [LARGE SCALE GENOMIC DNA]</scope>
    <source>
        <strain evidence="4 5">DSM 19306</strain>
    </source>
</reference>
<comment type="caution">
    <text evidence="4">The sequence shown here is derived from an EMBL/GenBank/DDBJ whole genome shotgun (WGS) entry which is preliminary data.</text>
</comment>
<sequence length="427" mass="49727">MHKKVLSNGLTIIYKHSENNLTSFSIAFEAGANVENENEIGLAHVVEHMLYKGTFKRNEYEINKLCDELFGFNNAMTNYPYVVYYATCLSEDFEIGFDLYADIILNPYFPKKGFKEEIDVICEELNEWRDDINQFCEDELFKNAFNKRRLKELIIGNEKNIKYIKLEHVIDFYNRYYTPDNCVISVVSSLNFEKVCDIIYKHFGNWNRKSNNIVETIYENNTPGVFWNKKDINGSKIQYCFPIHNLSTKEEKALMIFNAVFGTGTSSILYDEIRTKRGLAYDIASSIKFEKGIKVFKISMGTSKVNEMEAIELINSIIREIKNNSEYFNKYFNESSMSNIVKGIVLRNALSLEKSIVECVRLAVFEIMFRDRSEINSNFSNLVDIENYMSPLYERVNDLDKITYKDIILVMNKVLVKPTIQIISSND</sequence>
<accession>A0A151B4C0</accession>
<dbReference type="InterPro" id="IPR011765">
    <property type="entry name" value="Pept_M16_N"/>
</dbReference>
<dbReference type="InterPro" id="IPR050361">
    <property type="entry name" value="MPP/UQCRC_Complex"/>
</dbReference>
<dbReference type="Pfam" id="PF00675">
    <property type="entry name" value="Peptidase_M16"/>
    <property type="match status" value="1"/>
</dbReference>
<dbReference type="PANTHER" id="PTHR11851">
    <property type="entry name" value="METALLOPROTEASE"/>
    <property type="match status" value="1"/>
</dbReference>
<proteinExistence type="inferred from homology"/>
<evidence type="ECO:0000259" key="3">
    <source>
        <dbReference type="Pfam" id="PF05193"/>
    </source>
</evidence>
<dbReference type="PATRIC" id="fig|1121338.3.peg.1272"/>
<evidence type="ECO:0000256" key="1">
    <source>
        <dbReference type="ARBA" id="ARBA00007261"/>
    </source>
</evidence>
<comment type="similarity">
    <text evidence="1">Belongs to the peptidase M16 family.</text>
</comment>
<evidence type="ECO:0000313" key="5">
    <source>
        <dbReference type="Proteomes" id="UP000075531"/>
    </source>
</evidence>
<dbReference type="SUPFAM" id="SSF63411">
    <property type="entry name" value="LuxS/MPP-like metallohydrolase"/>
    <property type="match status" value="2"/>
</dbReference>
<dbReference type="EMBL" id="LTBA01000010">
    <property type="protein sequence ID" value="KYH34771.1"/>
    <property type="molecule type" value="Genomic_DNA"/>
</dbReference>
<dbReference type="Proteomes" id="UP000075531">
    <property type="component" value="Unassembled WGS sequence"/>
</dbReference>
<dbReference type="AlphaFoldDB" id="A0A151B4C0"/>
<dbReference type="STRING" id="1121338.CLTEP_12360"/>
<feature type="domain" description="Peptidase M16 N-terminal" evidence="2">
    <location>
        <begin position="13"/>
        <end position="155"/>
    </location>
</feature>
<evidence type="ECO:0000259" key="2">
    <source>
        <dbReference type="Pfam" id="PF00675"/>
    </source>
</evidence>